<dbReference type="InterPro" id="IPR006089">
    <property type="entry name" value="Acyl-CoA_DH_CS"/>
</dbReference>
<evidence type="ECO:0000256" key="7">
    <source>
        <dbReference type="RuleBase" id="RU362125"/>
    </source>
</evidence>
<dbReference type="InterPro" id="IPR009100">
    <property type="entry name" value="AcylCoA_DH/oxidase_NM_dom_sf"/>
</dbReference>
<keyword evidence="5 7" id="KW-0274">FAD</keyword>
<evidence type="ECO:0000259" key="10">
    <source>
        <dbReference type="Pfam" id="PF02771"/>
    </source>
</evidence>
<dbReference type="SUPFAM" id="SSF47203">
    <property type="entry name" value="Acyl-CoA dehydrogenase C-terminal domain-like"/>
    <property type="match status" value="1"/>
</dbReference>
<dbReference type="InterPro" id="IPR006091">
    <property type="entry name" value="Acyl-CoA_Oxase/DH_mid-dom"/>
</dbReference>
<feature type="domain" description="Acyl-CoA oxidase/dehydrogenase middle" evidence="9">
    <location>
        <begin position="125"/>
        <end position="217"/>
    </location>
</feature>
<evidence type="ECO:0000259" key="9">
    <source>
        <dbReference type="Pfam" id="PF02770"/>
    </source>
</evidence>
<evidence type="ECO:0000256" key="4">
    <source>
        <dbReference type="ARBA" id="ARBA00022630"/>
    </source>
</evidence>
<evidence type="ECO:0000313" key="12">
    <source>
        <dbReference type="Proteomes" id="UP000605897"/>
    </source>
</evidence>
<evidence type="ECO:0000256" key="6">
    <source>
        <dbReference type="ARBA" id="ARBA00023002"/>
    </source>
</evidence>
<dbReference type="Pfam" id="PF00441">
    <property type="entry name" value="Acyl-CoA_dh_1"/>
    <property type="match status" value="1"/>
</dbReference>
<dbReference type="Gene3D" id="2.40.110.10">
    <property type="entry name" value="Butyryl-CoA Dehydrogenase, subunit A, domain 2"/>
    <property type="match status" value="1"/>
</dbReference>
<dbReference type="InterPro" id="IPR046373">
    <property type="entry name" value="Acyl-CoA_Oxase/DH_mid-dom_sf"/>
</dbReference>
<dbReference type="InterPro" id="IPR013786">
    <property type="entry name" value="AcylCoA_DH/ox_N"/>
</dbReference>
<comment type="cofactor">
    <cofactor evidence="1 7">
        <name>FAD</name>
        <dbReference type="ChEBI" id="CHEBI:57692"/>
    </cofactor>
</comment>
<dbReference type="InterPro" id="IPR050741">
    <property type="entry name" value="Acyl-CoA_dehydrogenase"/>
</dbReference>
<dbReference type="Pfam" id="PF02770">
    <property type="entry name" value="Acyl-CoA_dh_M"/>
    <property type="match status" value="1"/>
</dbReference>
<evidence type="ECO:0000259" key="8">
    <source>
        <dbReference type="Pfam" id="PF00441"/>
    </source>
</evidence>
<keyword evidence="4 7" id="KW-0285">Flavoprotein</keyword>
<dbReference type="PROSITE" id="PS00073">
    <property type="entry name" value="ACYL_COA_DH_2"/>
    <property type="match status" value="1"/>
</dbReference>
<dbReference type="SUPFAM" id="SSF56645">
    <property type="entry name" value="Acyl-CoA dehydrogenase NM domain-like"/>
    <property type="match status" value="1"/>
</dbReference>
<feature type="domain" description="Acyl-CoA dehydrogenase/oxidase N-terminal" evidence="10">
    <location>
        <begin position="7"/>
        <end position="121"/>
    </location>
</feature>
<dbReference type="Proteomes" id="UP000605897">
    <property type="component" value="Unassembled WGS sequence"/>
</dbReference>
<proteinExistence type="inferred from homology"/>
<dbReference type="PANTHER" id="PTHR48083:SF2">
    <property type="entry name" value="MEDIUM-CHAIN SPECIFIC ACYL-COA DEHYDROGENASE, MITOCHONDRIAL"/>
    <property type="match status" value="1"/>
</dbReference>
<dbReference type="InterPro" id="IPR009075">
    <property type="entry name" value="AcylCo_DH/oxidase_C"/>
</dbReference>
<dbReference type="PANTHER" id="PTHR48083">
    <property type="entry name" value="MEDIUM-CHAIN SPECIFIC ACYL-COA DEHYDROGENASE, MITOCHONDRIAL-RELATED"/>
    <property type="match status" value="1"/>
</dbReference>
<accession>A0ABQ3J207</accession>
<keyword evidence="12" id="KW-1185">Reference proteome</keyword>
<organism evidence="11 12">
    <name type="scientific">Amycolatopsis deserti</name>
    <dbReference type="NCBI Taxonomy" id="185696"/>
    <lineage>
        <taxon>Bacteria</taxon>
        <taxon>Bacillati</taxon>
        <taxon>Actinomycetota</taxon>
        <taxon>Actinomycetes</taxon>
        <taxon>Pseudonocardiales</taxon>
        <taxon>Pseudonocardiaceae</taxon>
        <taxon>Amycolatopsis</taxon>
    </lineage>
</organism>
<gene>
    <name evidence="11" type="primary">acd</name>
    <name evidence="11" type="ORF">GCM10017786_38440</name>
</gene>
<protein>
    <recommendedName>
        <fullName evidence="3">Medium-chain specific acyl-CoA dehydrogenase, mitochondrial</fullName>
    </recommendedName>
</protein>
<reference evidence="12" key="1">
    <citation type="journal article" date="2019" name="Int. J. Syst. Evol. Microbiol.">
        <title>The Global Catalogue of Microorganisms (GCM) 10K type strain sequencing project: providing services to taxonomists for standard genome sequencing and annotation.</title>
        <authorList>
            <consortium name="The Broad Institute Genomics Platform"/>
            <consortium name="The Broad Institute Genome Sequencing Center for Infectious Disease"/>
            <person name="Wu L."/>
            <person name="Ma J."/>
        </authorList>
    </citation>
    <scope>NUCLEOTIDE SEQUENCE [LARGE SCALE GENOMIC DNA]</scope>
    <source>
        <strain evidence="12">CGMCC 4.7677</strain>
    </source>
</reference>
<dbReference type="InterPro" id="IPR037069">
    <property type="entry name" value="AcylCoA_DH/ox_N_sf"/>
</dbReference>
<dbReference type="Gene3D" id="1.20.140.10">
    <property type="entry name" value="Butyryl-CoA Dehydrogenase, subunit A, domain 3"/>
    <property type="match status" value="1"/>
</dbReference>
<dbReference type="Gene3D" id="1.10.540.10">
    <property type="entry name" value="Acyl-CoA dehydrogenase/oxidase, N-terminal domain"/>
    <property type="match status" value="1"/>
</dbReference>
<sequence>MDFSLSTEEREVRDWVRTFVQRELMPLEQEVLRRERRGEPGLTSDELTALQLKAKESGFWGVQTPEEYGGMGLSAVMTALLEAELGRTFVPFRFGGAADNILFHANDEQKERYLLPTISGERKSCFAITEPGAGSDAKNIRTTARKDGADWIINGEKTFITGGNEADFVMVFAVTDPEKGANGGVTCFLVDRDMGWKSEPIDTMGEWGPASLVFDNVRVPESQILGEEGQGFALAMQWIGRGRYLLPARAIGSCERLISMAIEHANTRETFGAPIATRQAIQWMIADSGVELEALRWLVLHAAWQVDSGMDSRHAQSIAKLYGGIKANEIVDRVLQIHGGMGYTRELPIERWYRELRLLRIYEGTDEIQRRTIARNLLKGHVKIGGALG</sequence>
<comment type="caution">
    <text evidence="11">The sequence shown here is derived from an EMBL/GenBank/DDBJ whole genome shotgun (WGS) entry which is preliminary data.</text>
</comment>
<dbReference type="EMBL" id="BNAU01000004">
    <property type="protein sequence ID" value="GHF01662.1"/>
    <property type="molecule type" value="Genomic_DNA"/>
</dbReference>
<evidence type="ECO:0000256" key="3">
    <source>
        <dbReference type="ARBA" id="ARBA00019125"/>
    </source>
</evidence>
<evidence type="ECO:0000256" key="5">
    <source>
        <dbReference type="ARBA" id="ARBA00022827"/>
    </source>
</evidence>
<dbReference type="InterPro" id="IPR036250">
    <property type="entry name" value="AcylCo_DH-like_C"/>
</dbReference>
<evidence type="ECO:0000256" key="2">
    <source>
        <dbReference type="ARBA" id="ARBA00009347"/>
    </source>
</evidence>
<evidence type="ECO:0000256" key="1">
    <source>
        <dbReference type="ARBA" id="ARBA00001974"/>
    </source>
</evidence>
<comment type="similarity">
    <text evidence="2 7">Belongs to the acyl-CoA dehydrogenase family.</text>
</comment>
<name>A0ABQ3J207_9PSEU</name>
<keyword evidence="6 7" id="KW-0560">Oxidoreductase</keyword>
<feature type="domain" description="Acyl-CoA dehydrogenase/oxidase C-terminal" evidence="8">
    <location>
        <begin position="229"/>
        <end position="378"/>
    </location>
</feature>
<dbReference type="Pfam" id="PF02771">
    <property type="entry name" value="Acyl-CoA_dh_N"/>
    <property type="match status" value="1"/>
</dbReference>
<evidence type="ECO:0000313" key="11">
    <source>
        <dbReference type="EMBL" id="GHF01662.1"/>
    </source>
</evidence>
<dbReference type="RefSeq" id="WP_191245954.1">
    <property type="nucleotide sequence ID" value="NZ_BNAU01000004.1"/>
</dbReference>